<organism evidence="1 2">
    <name type="scientific">Zemynaea arenosa</name>
    <dbReference type="NCBI Taxonomy" id="2561931"/>
    <lineage>
        <taxon>Bacteria</taxon>
        <taxon>Pseudomonadati</taxon>
        <taxon>Pseudomonadota</taxon>
        <taxon>Betaproteobacteria</taxon>
        <taxon>Burkholderiales</taxon>
        <taxon>Oxalobacteraceae</taxon>
        <taxon>Telluria group</taxon>
        <taxon>Zemynaea</taxon>
    </lineage>
</organism>
<dbReference type="InterPro" id="IPR025562">
    <property type="entry name" value="Tae4"/>
</dbReference>
<dbReference type="RefSeq" id="WP_135206112.1">
    <property type="nucleotide sequence ID" value="NZ_SPVF01000072.1"/>
</dbReference>
<gene>
    <name evidence="1" type="ORF">E4L96_04925</name>
</gene>
<name>A0A4Y9SJ33_9BURK</name>
<dbReference type="Gene3D" id="4.10.280.80">
    <property type="match status" value="1"/>
</dbReference>
<protein>
    <recommendedName>
        <fullName evidence="3">Type VI secretion system (T6SS), amidase effector protein 4</fullName>
    </recommendedName>
</protein>
<proteinExistence type="predicted"/>
<accession>A0A4Y9SJ33</accession>
<dbReference type="EMBL" id="SPVF01000072">
    <property type="protein sequence ID" value="TFW25794.1"/>
    <property type="molecule type" value="Genomic_DNA"/>
</dbReference>
<reference evidence="1 2" key="1">
    <citation type="submission" date="2019-03" db="EMBL/GenBank/DDBJ databases">
        <title>Draft Genome Sequence of Massilia arenosa sp. nov., a Novel Massilia Species Isolated from a Sandy-loam Maize Soil.</title>
        <authorList>
            <person name="Raths R."/>
            <person name="Peta V."/>
            <person name="Bucking H."/>
        </authorList>
    </citation>
    <scope>NUCLEOTIDE SEQUENCE [LARGE SCALE GENOMIC DNA]</scope>
    <source>
        <strain evidence="1 2">MC02</strain>
    </source>
</reference>
<dbReference type="Proteomes" id="UP000298438">
    <property type="component" value="Unassembled WGS sequence"/>
</dbReference>
<dbReference type="Pfam" id="PF14113">
    <property type="entry name" value="Tae4"/>
    <property type="match status" value="1"/>
</dbReference>
<sequence>MKPRFALLKQNFPTHDVSRETVLTEIGWNDLIANPGYADTCAIRMSLALIKSGLKLPGRMAIKTGTYKGALIEPGQARLSKMLTRQSLLGSPERFKSGDAAIKGIKKRQGIASFFRLYADIGDTQGHIDIISPWGEALQCGGACYWRSGEV</sequence>
<keyword evidence="2" id="KW-1185">Reference proteome</keyword>
<dbReference type="AlphaFoldDB" id="A0A4Y9SJ33"/>
<evidence type="ECO:0008006" key="3">
    <source>
        <dbReference type="Google" id="ProtNLM"/>
    </source>
</evidence>
<dbReference type="OrthoDB" id="1262040at2"/>
<evidence type="ECO:0000313" key="1">
    <source>
        <dbReference type="EMBL" id="TFW25794.1"/>
    </source>
</evidence>
<comment type="caution">
    <text evidence="1">The sequence shown here is derived from an EMBL/GenBank/DDBJ whole genome shotgun (WGS) entry which is preliminary data.</text>
</comment>
<dbReference type="Gene3D" id="3.90.1720.80">
    <property type="match status" value="1"/>
</dbReference>
<evidence type="ECO:0000313" key="2">
    <source>
        <dbReference type="Proteomes" id="UP000298438"/>
    </source>
</evidence>